<dbReference type="EMBL" id="ASPP01021934">
    <property type="protein sequence ID" value="ETO11866.1"/>
    <property type="molecule type" value="Genomic_DNA"/>
</dbReference>
<evidence type="ECO:0000313" key="1">
    <source>
        <dbReference type="EMBL" id="ETO11866.1"/>
    </source>
</evidence>
<evidence type="ECO:0000313" key="2">
    <source>
        <dbReference type="Proteomes" id="UP000023152"/>
    </source>
</evidence>
<sequence length="574" mass="68358">MCALWKEWDMRQWLSARQFFVMIYTLSKEKSAEQLHAFVLQIIVHNLSVFGNDDGTVLYDNTEKELCSAFDKFMLIPCLNYLALSKWITQQKEFVCFSKMLQNINFKADKLRTIDEKIFEEVVTFDLCLRTTEFHPNIFIESYLVTLLQCYPRHTDLTVQLLLNNTNKGIENQGLTRILQLMWTKGEEDKKNEKTILTSNILQLLLEDKKKRVYWIELLANSSMISNDKPFSKLLQDSLKNWLDGTEEKKDASENVSFHSKVIELMSSDTFTKAKSFHQYLIESVNERYQELWLNNKKWTSEEIKEVKWELWQRILDQINNIPEIEVLAEENVETASKKLCSSLAYCFECQSWFKQKNPMQSPCSSFQSSVDTVDQKGQSFPIHVYEDLMQKWKDIEDIFSYCSMGSKPSLQNLEKIVNECRQFFELLRMFERIRSDYLFEHDLSDRLKELGQQNESLRKQRFLKVKEDYKDELQLLKSYEQKMNIILERSQSVMFNEIWEKYNKQYESTRDQTPLFIFNKVFDNVNRTWEDFKQVHSTAFFILGIIENKHILPSIQLVNVYRAFKINHPVIEI</sequence>
<reference evidence="1 2" key="1">
    <citation type="journal article" date="2013" name="Curr. Biol.">
        <title>The Genome of the Foraminiferan Reticulomyxa filosa.</title>
        <authorList>
            <person name="Glockner G."/>
            <person name="Hulsmann N."/>
            <person name="Schleicher M."/>
            <person name="Noegel A.A."/>
            <person name="Eichinger L."/>
            <person name="Gallinger C."/>
            <person name="Pawlowski J."/>
            <person name="Sierra R."/>
            <person name="Euteneuer U."/>
            <person name="Pillet L."/>
            <person name="Moustafa A."/>
            <person name="Platzer M."/>
            <person name="Groth M."/>
            <person name="Szafranski K."/>
            <person name="Schliwa M."/>
        </authorList>
    </citation>
    <scope>NUCLEOTIDE SEQUENCE [LARGE SCALE GENOMIC DNA]</scope>
</reference>
<gene>
    <name evidence="1" type="ORF">RFI_25510</name>
</gene>
<dbReference type="Proteomes" id="UP000023152">
    <property type="component" value="Unassembled WGS sequence"/>
</dbReference>
<name>X6ME13_RETFI</name>
<accession>X6ME13</accession>
<organism evidence="1 2">
    <name type="scientific">Reticulomyxa filosa</name>
    <dbReference type="NCBI Taxonomy" id="46433"/>
    <lineage>
        <taxon>Eukaryota</taxon>
        <taxon>Sar</taxon>
        <taxon>Rhizaria</taxon>
        <taxon>Retaria</taxon>
        <taxon>Foraminifera</taxon>
        <taxon>Monothalamids</taxon>
        <taxon>Reticulomyxidae</taxon>
        <taxon>Reticulomyxa</taxon>
    </lineage>
</organism>
<dbReference type="AlphaFoldDB" id="X6ME13"/>
<proteinExistence type="predicted"/>
<protein>
    <submittedName>
        <fullName evidence="1">Uncharacterized protein</fullName>
    </submittedName>
</protein>
<keyword evidence="2" id="KW-1185">Reference proteome</keyword>
<comment type="caution">
    <text evidence="1">The sequence shown here is derived from an EMBL/GenBank/DDBJ whole genome shotgun (WGS) entry which is preliminary data.</text>
</comment>